<evidence type="ECO:0000313" key="1">
    <source>
        <dbReference type="EMBL" id="GFT55988.1"/>
    </source>
</evidence>
<proteinExistence type="predicted"/>
<reference evidence="1" key="1">
    <citation type="submission" date="2020-08" db="EMBL/GenBank/DDBJ databases">
        <title>Multicomponent nature underlies the extraordinary mechanical properties of spider dragline silk.</title>
        <authorList>
            <person name="Kono N."/>
            <person name="Nakamura H."/>
            <person name="Mori M."/>
            <person name="Yoshida Y."/>
            <person name="Ohtoshi R."/>
            <person name="Malay A.D."/>
            <person name="Moran D.A.P."/>
            <person name="Tomita M."/>
            <person name="Numata K."/>
            <person name="Arakawa K."/>
        </authorList>
    </citation>
    <scope>NUCLEOTIDE SEQUENCE</scope>
</reference>
<protein>
    <submittedName>
        <fullName evidence="1">Uncharacterized protein</fullName>
    </submittedName>
</protein>
<dbReference type="Proteomes" id="UP000887013">
    <property type="component" value="Unassembled WGS sequence"/>
</dbReference>
<dbReference type="AlphaFoldDB" id="A0A8X6PBA5"/>
<name>A0A8X6PBA5_NEPPI</name>
<evidence type="ECO:0000313" key="2">
    <source>
        <dbReference type="Proteomes" id="UP000887013"/>
    </source>
</evidence>
<accession>A0A8X6PBA5</accession>
<comment type="caution">
    <text evidence="1">The sequence shown here is derived from an EMBL/GenBank/DDBJ whole genome shotgun (WGS) entry which is preliminary data.</text>
</comment>
<dbReference type="EMBL" id="BMAW01066692">
    <property type="protein sequence ID" value="GFT55988.1"/>
    <property type="molecule type" value="Genomic_DNA"/>
</dbReference>
<sequence length="113" mass="12369">MLFRPLAFNDPTSVADASLRSVVRKKLFCDPTPSKCADFLNGRRNGYFARESENLSSQWPSSQALSLPLEHVHRAKVALELGVGILLFKCLSIPQCGLRASIVHGPGCPAFSR</sequence>
<organism evidence="1 2">
    <name type="scientific">Nephila pilipes</name>
    <name type="common">Giant wood spider</name>
    <name type="synonym">Nephila maculata</name>
    <dbReference type="NCBI Taxonomy" id="299642"/>
    <lineage>
        <taxon>Eukaryota</taxon>
        <taxon>Metazoa</taxon>
        <taxon>Ecdysozoa</taxon>
        <taxon>Arthropoda</taxon>
        <taxon>Chelicerata</taxon>
        <taxon>Arachnida</taxon>
        <taxon>Araneae</taxon>
        <taxon>Araneomorphae</taxon>
        <taxon>Entelegynae</taxon>
        <taxon>Araneoidea</taxon>
        <taxon>Nephilidae</taxon>
        <taxon>Nephila</taxon>
    </lineage>
</organism>
<gene>
    <name evidence="1" type="ORF">NPIL_636521</name>
</gene>
<keyword evidence="2" id="KW-1185">Reference proteome</keyword>